<evidence type="ECO:0000313" key="3">
    <source>
        <dbReference type="Proteomes" id="UP000236527"/>
    </source>
</evidence>
<evidence type="ECO:0000259" key="1">
    <source>
        <dbReference type="Pfam" id="PF11740"/>
    </source>
</evidence>
<proteinExistence type="predicted"/>
<dbReference type="EMBL" id="BDGE01000116">
    <property type="protein sequence ID" value="GBE95662.1"/>
    <property type="molecule type" value="Genomic_DNA"/>
</dbReference>
<feature type="domain" description="KfrA N-terminal DNA-binding" evidence="1">
    <location>
        <begin position="8"/>
        <end position="114"/>
    </location>
</feature>
<keyword evidence="3" id="KW-1185">Reference proteome</keyword>
<dbReference type="Pfam" id="PF11740">
    <property type="entry name" value="KfrA_N"/>
    <property type="match status" value="1"/>
</dbReference>
<dbReference type="Proteomes" id="UP000236527">
    <property type="component" value="Unassembled WGS sequence"/>
</dbReference>
<evidence type="ECO:0000313" key="2">
    <source>
        <dbReference type="EMBL" id="GBE95662.1"/>
    </source>
</evidence>
<name>A0A2H6LR27_9NOSO</name>
<dbReference type="AlphaFoldDB" id="A0A2H6LR27"/>
<dbReference type="InterPro" id="IPR021104">
    <property type="entry name" value="KfrA_DNA-bd_N"/>
</dbReference>
<organism evidence="2 3">
    <name type="scientific">Nostoc cycadae WK-1</name>
    <dbReference type="NCBI Taxonomy" id="1861711"/>
    <lineage>
        <taxon>Bacteria</taxon>
        <taxon>Bacillati</taxon>
        <taxon>Cyanobacteriota</taxon>
        <taxon>Cyanophyceae</taxon>
        <taxon>Nostocales</taxon>
        <taxon>Nostocaceae</taxon>
        <taxon>Nostoc</taxon>
    </lineage>
</organism>
<gene>
    <name evidence="2" type="ORF">NCWK1_5450</name>
</gene>
<dbReference type="RefSeq" id="WP_103126994.1">
    <property type="nucleotide sequence ID" value="NZ_DF978456.1"/>
</dbReference>
<comment type="caution">
    <text evidence="2">The sequence shown here is derived from an EMBL/GenBank/DDBJ whole genome shotgun (WGS) entry which is preliminary data.</text>
</comment>
<reference evidence="3" key="1">
    <citation type="journal article" date="2018" name="Genome Announc.">
        <title>Draft Genome Sequence of the Nitrogen-Fixing and Hormogonia-Inducing Cyanobacterium Nostoc cycadae Strain WK-1, Isolated from the Coralloid Roots of Cycas revoluta.</title>
        <authorList>
            <person name="Kanesaki Y."/>
            <person name="Hirose M."/>
            <person name="Hirose Y."/>
            <person name="Fujisawa T."/>
            <person name="Nakamura Y."/>
            <person name="Watanabe S."/>
            <person name="Matsunaga S."/>
            <person name="Uchida H."/>
            <person name="Murakami A."/>
        </authorList>
    </citation>
    <scope>NUCLEOTIDE SEQUENCE [LARGE SCALE GENOMIC DNA]</scope>
    <source>
        <strain evidence="3">WK-1</strain>
    </source>
</reference>
<protein>
    <recommendedName>
        <fullName evidence="1">KfrA N-terminal DNA-binding domain-containing protein</fullName>
    </recommendedName>
</protein>
<sequence>MSEVQTLREKVFLNCDIMQAAGEKITRDAVRQRTGGSDRDLSKYIKEWRESKAIVVQNSTENLATTGTDFSDDEVQELNAVSEYSNTPSDDLAQVARRGAERAAALLAGEEAVVLHLLENPDQLPDDLKQQVDNYRSRTATAINKRQENYDPSFFAKMAISKLKHPA</sequence>
<accession>A0A2H6LR27</accession>